<evidence type="ECO:0000313" key="4">
    <source>
        <dbReference type="Proteomes" id="UP000199614"/>
    </source>
</evidence>
<gene>
    <name evidence="3" type="ORF">SAMN05216207_101245</name>
</gene>
<evidence type="ECO:0000313" key="3">
    <source>
        <dbReference type="EMBL" id="SFN30429.1"/>
    </source>
</evidence>
<dbReference type="Proteomes" id="UP000199614">
    <property type="component" value="Unassembled WGS sequence"/>
</dbReference>
<keyword evidence="4" id="KW-1185">Reference proteome</keyword>
<dbReference type="RefSeq" id="WP_093342485.1">
    <property type="nucleotide sequence ID" value="NZ_FOUY01000012.1"/>
</dbReference>
<dbReference type="STRING" id="260086.SAMN05216207_101245"/>
<proteinExistence type="predicted"/>
<dbReference type="EMBL" id="FOUY01000012">
    <property type="protein sequence ID" value="SFN30429.1"/>
    <property type="molecule type" value="Genomic_DNA"/>
</dbReference>
<organism evidence="3 4">
    <name type="scientific">Pseudonocardia ammonioxydans</name>
    <dbReference type="NCBI Taxonomy" id="260086"/>
    <lineage>
        <taxon>Bacteria</taxon>
        <taxon>Bacillati</taxon>
        <taxon>Actinomycetota</taxon>
        <taxon>Actinomycetes</taxon>
        <taxon>Pseudonocardiales</taxon>
        <taxon>Pseudonocardiaceae</taxon>
        <taxon>Pseudonocardia</taxon>
    </lineage>
</organism>
<feature type="region of interest" description="Disordered" evidence="1">
    <location>
        <begin position="57"/>
        <end position="112"/>
    </location>
</feature>
<dbReference type="Pfam" id="PF26450">
    <property type="entry name" value="DUF8129"/>
    <property type="match status" value="1"/>
</dbReference>
<evidence type="ECO:0000259" key="2">
    <source>
        <dbReference type="Pfam" id="PF26450"/>
    </source>
</evidence>
<accession>A0A1I4XYW3</accession>
<sequence length="112" mass="12402">MTDELPIPDYDHLPENALANRVRTLDADGVDRLLDHERGHANRIQVVQLLERRLEDLRSGAAEPSGGDPAGAQPEVPSTPDRGSPVEDRHKEQNNQPLRHGVAAQTPNRPIR</sequence>
<protein>
    <recommendedName>
        <fullName evidence="2">DUF8129 domain-containing protein</fullName>
    </recommendedName>
</protein>
<reference evidence="3 4" key="1">
    <citation type="submission" date="2016-10" db="EMBL/GenBank/DDBJ databases">
        <authorList>
            <person name="de Groot N.N."/>
        </authorList>
    </citation>
    <scope>NUCLEOTIDE SEQUENCE [LARGE SCALE GENOMIC DNA]</scope>
    <source>
        <strain evidence="3 4">CGMCC 4.1877</strain>
    </source>
</reference>
<dbReference type="InterPro" id="IPR058442">
    <property type="entry name" value="DUF8129"/>
</dbReference>
<feature type="compositionally biased region" description="Basic and acidic residues" evidence="1">
    <location>
        <begin position="84"/>
        <end position="93"/>
    </location>
</feature>
<feature type="domain" description="DUF8129" evidence="2">
    <location>
        <begin position="8"/>
        <end position="59"/>
    </location>
</feature>
<name>A0A1I4XYW3_PSUAM</name>
<evidence type="ECO:0000256" key="1">
    <source>
        <dbReference type="SAM" id="MobiDB-lite"/>
    </source>
</evidence>
<dbReference type="OrthoDB" id="5187212at2"/>
<dbReference type="AlphaFoldDB" id="A0A1I4XYW3"/>